<evidence type="ECO:0000256" key="3">
    <source>
        <dbReference type="PROSITE-ProRule" id="PRU00023"/>
    </source>
</evidence>
<dbReference type="InterPro" id="IPR002110">
    <property type="entry name" value="Ankyrin_rpt"/>
</dbReference>
<dbReference type="Gene3D" id="1.25.40.20">
    <property type="entry name" value="Ankyrin repeat-containing domain"/>
    <property type="match status" value="1"/>
</dbReference>
<dbReference type="Gene3D" id="1.10.150.50">
    <property type="entry name" value="Transcription Factor, Ets-1"/>
    <property type="match status" value="1"/>
</dbReference>
<evidence type="ECO:0000256" key="5">
    <source>
        <dbReference type="SAM" id="MobiDB-lite"/>
    </source>
</evidence>
<dbReference type="GeneTree" id="ENSGT00390000017548"/>
<evidence type="ECO:0000313" key="8">
    <source>
        <dbReference type="Proteomes" id="UP000008144"/>
    </source>
</evidence>
<feature type="region of interest" description="Disordered" evidence="5">
    <location>
        <begin position="207"/>
        <end position="239"/>
    </location>
</feature>
<evidence type="ECO:0000259" key="6">
    <source>
        <dbReference type="SMART" id="SM00454"/>
    </source>
</evidence>
<dbReference type="Pfam" id="PF00536">
    <property type="entry name" value="SAM_1"/>
    <property type="match status" value="1"/>
</dbReference>
<dbReference type="InterPro" id="IPR050776">
    <property type="entry name" value="Ank_Repeat/CDKN_Inhibitor"/>
</dbReference>
<feature type="coiled-coil region" evidence="4">
    <location>
        <begin position="126"/>
        <end position="160"/>
    </location>
</feature>
<dbReference type="STRING" id="7719.ENSCINP00000034242"/>
<keyword evidence="4" id="KW-0175">Coiled coil</keyword>
<accession>H2XX58</accession>
<evidence type="ECO:0000256" key="2">
    <source>
        <dbReference type="ARBA" id="ARBA00023043"/>
    </source>
</evidence>
<dbReference type="InterPro" id="IPR036770">
    <property type="entry name" value="Ankyrin_rpt-contain_sf"/>
</dbReference>
<feature type="compositionally biased region" description="Polar residues" evidence="5">
    <location>
        <begin position="219"/>
        <end position="239"/>
    </location>
</feature>
<dbReference type="PROSITE" id="PS50088">
    <property type="entry name" value="ANK_REPEAT"/>
    <property type="match status" value="1"/>
</dbReference>
<dbReference type="EMBL" id="EAAA01000753">
    <property type="status" value="NOT_ANNOTATED_CDS"/>
    <property type="molecule type" value="Genomic_DNA"/>
</dbReference>
<feature type="domain" description="SAM" evidence="6">
    <location>
        <begin position="328"/>
        <end position="396"/>
    </location>
</feature>
<reference evidence="7" key="3">
    <citation type="submission" date="2025-08" db="UniProtKB">
        <authorList>
            <consortium name="Ensembl"/>
        </authorList>
    </citation>
    <scope>IDENTIFICATION</scope>
</reference>
<dbReference type="PANTHER" id="PTHR24201:SF15">
    <property type="entry name" value="ANKYRIN REPEAT DOMAIN-CONTAINING PROTEIN 66"/>
    <property type="match status" value="1"/>
</dbReference>
<dbReference type="SMART" id="SM00454">
    <property type="entry name" value="SAM"/>
    <property type="match status" value="1"/>
</dbReference>
<reference evidence="7" key="2">
    <citation type="journal article" date="2008" name="Genome Biol.">
        <title>Improved genome assembly and evidence-based global gene model set for the chordate Ciona intestinalis: new insight into intron and operon populations.</title>
        <authorList>
            <person name="Satou Y."/>
            <person name="Mineta K."/>
            <person name="Ogasawara M."/>
            <person name="Sasakura Y."/>
            <person name="Shoguchi E."/>
            <person name="Ueno K."/>
            <person name="Yamada L."/>
            <person name="Matsumoto J."/>
            <person name="Wasserscheid J."/>
            <person name="Dewar K."/>
            <person name="Wiley G.B."/>
            <person name="Macmil S.L."/>
            <person name="Roe B.A."/>
            <person name="Zeller R.W."/>
            <person name="Hastings K.E."/>
            <person name="Lemaire P."/>
            <person name="Lindquist E."/>
            <person name="Endo T."/>
            <person name="Hotta K."/>
            <person name="Inaba K."/>
        </authorList>
    </citation>
    <scope>NUCLEOTIDE SEQUENCE [LARGE SCALE GENOMIC DNA]</scope>
    <source>
        <strain evidence="7">wild type</strain>
    </source>
</reference>
<dbReference type="Proteomes" id="UP000008144">
    <property type="component" value="Chromosome 11"/>
</dbReference>
<organism evidence="7 8">
    <name type="scientific">Ciona intestinalis</name>
    <name type="common">Transparent sea squirt</name>
    <name type="synonym">Ascidia intestinalis</name>
    <dbReference type="NCBI Taxonomy" id="7719"/>
    <lineage>
        <taxon>Eukaryota</taxon>
        <taxon>Metazoa</taxon>
        <taxon>Chordata</taxon>
        <taxon>Tunicata</taxon>
        <taxon>Ascidiacea</taxon>
        <taxon>Phlebobranchia</taxon>
        <taxon>Cionidae</taxon>
        <taxon>Ciona</taxon>
    </lineage>
</organism>
<evidence type="ECO:0000256" key="4">
    <source>
        <dbReference type="SAM" id="Coils"/>
    </source>
</evidence>
<proteinExistence type="predicted"/>
<dbReference type="InterPro" id="IPR013761">
    <property type="entry name" value="SAM/pointed_sf"/>
</dbReference>
<dbReference type="Ensembl" id="ENSCINT00000035415.1">
    <property type="protein sequence ID" value="ENSCINP00000034242.1"/>
    <property type="gene ID" value="ENSCING00000022073.1"/>
</dbReference>
<dbReference type="SUPFAM" id="SSF48403">
    <property type="entry name" value="Ankyrin repeat"/>
    <property type="match status" value="1"/>
</dbReference>
<evidence type="ECO:0000313" key="7">
    <source>
        <dbReference type="Ensembl" id="ENSCINP00000034242.1"/>
    </source>
</evidence>
<name>H2XX58_CIOIN</name>
<dbReference type="HOGENOM" id="CLU_028071_0_0_1"/>
<keyword evidence="8" id="KW-1185">Reference proteome</keyword>
<dbReference type="Pfam" id="PF12796">
    <property type="entry name" value="Ank_2"/>
    <property type="match status" value="1"/>
</dbReference>
<sequence length="405" mass="45724">MSTRYHRAACDNRLDVLKEATKKDLNQQDDGGMTPTLWAAYYGFLPALRVCCSRGGQVDKCDYLGNTALHLAAQNGHLDSVSFLVNFGANVWKVDNSYNSAQDLAGIRNQTKCVKYLDQQVAKMTVENGKQAKKMKEQAKKEAEKRIVKFEKMQNKMKQKIEKDSSAGMSASHYLYKMLYLWLCPARNTGRALKKLTLSSLYRRKLSTTNSVEEKSNGRKYSSSTMNNPRKISSSNKPANAMTSLHNQVMQDYDDGGELNEDGTPSYVKPDKTLTTNLKIGSDHKLHISFFFAISFYILSGSKSYIPYTYVFAKYESKQTDDDNFSLGESDSAEELTELEFFLNSIKLEDYIPLFQDEKMDMEALALCTSDDLIQMGLPLGPRKKILQGLSEREKPDSGNELTLL</sequence>
<dbReference type="SMART" id="SM00248">
    <property type="entry name" value="ANK"/>
    <property type="match status" value="3"/>
</dbReference>
<keyword evidence="2 3" id="KW-0040">ANK repeat</keyword>
<dbReference type="InParanoid" id="H2XX58"/>
<reference evidence="7" key="4">
    <citation type="submission" date="2025-09" db="UniProtKB">
        <authorList>
            <consortium name="Ensembl"/>
        </authorList>
    </citation>
    <scope>IDENTIFICATION</scope>
</reference>
<evidence type="ECO:0000256" key="1">
    <source>
        <dbReference type="ARBA" id="ARBA00022737"/>
    </source>
</evidence>
<feature type="repeat" description="ANK" evidence="3">
    <location>
        <begin position="64"/>
        <end position="96"/>
    </location>
</feature>
<dbReference type="AlphaFoldDB" id="H2XX58"/>
<reference evidence="8" key="1">
    <citation type="journal article" date="2002" name="Science">
        <title>The draft genome of Ciona intestinalis: insights into chordate and vertebrate origins.</title>
        <authorList>
            <person name="Dehal P."/>
            <person name="Satou Y."/>
            <person name="Campbell R.K."/>
            <person name="Chapman J."/>
            <person name="Degnan B."/>
            <person name="De Tomaso A."/>
            <person name="Davidson B."/>
            <person name="Di Gregorio A."/>
            <person name="Gelpke M."/>
            <person name="Goodstein D.M."/>
            <person name="Harafuji N."/>
            <person name="Hastings K.E."/>
            <person name="Ho I."/>
            <person name="Hotta K."/>
            <person name="Huang W."/>
            <person name="Kawashima T."/>
            <person name="Lemaire P."/>
            <person name="Martinez D."/>
            <person name="Meinertzhagen I.A."/>
            <person name="Necula S."/>
            <person name="Nonaka M."/>
            <person name="Putnam N."/>
            <person name="Rash S."/>
            <person name="Saiga H."/>
            <person name="Satake M."/>
            <person name="Terry A."/>
            <person name="Yamada L."/>
            <person name="Wang H.G."/>
            <person name="Awazu S."/>
            <person name="Azumi K."/>
            <person name="Boore J."/>
            <person name="Branno M."/>
            <person name="Chin-Bow S."/>
            <person name="DeSantis R."/>
            <person name="Doyle S."/>
            <person name="Francino P."/>
            <person name="Keys D.N."/>
            <person name="Haga S."/>
            <person name="Hayashi H."/>
            <person name="Hino K."/>
            <person name="Imai K.S."/>
            <person name="Inaba K."/>
            <person name="Kano S."/>
            <person name="Kobayashi K."/>
            <person name="Kobayashi M."/>
            <person name="Lee B.I."/>
            <person name="Makabe K.W."/>
            <person name="Manohar C."/>
            <person name="Matassi G."/>
            <person name="Medina M."/>
            <person name="Mochizuki Y."/>
            <person name="Mount S."/>
            <person name="Morishita T."/>
            <person name="Miura S."/>
            <person name="Nakayama A."/>
            <person name="Nishizaka S."/>
            <person name="Nomoto H."/>
            <person name="Ohta F."/>
            <person name="Oishi K."/>
            <person name="Rigoutsos I."/>
            <person name="Sano M."/>
            <person name="Sasaki A."/>
            <person name="Sasakura Y."/>
            <person name="Shoguchi E."/>
            <person name="Shin-i T."/>
            <person name="Spagnuolo A."/>
            <person name="Stainier D."/>
            <person name="Suzuki M.M."/>
            <person name="Tassy O."/>
            <person name="Takatori N."/>
            <person name="Tokuoka M."/>
            <person name="Yagi K."/>
            <person name="Yoshizaki F."/>
            <person name="Wada S."/>
            <person name="Zhang C."/>
            <person name="Hyatt P.D."/>
            <person name="Larimer F."/>
            <person name="Detter C."/>
            <person name="Doggett N."/>
            <person name="Glavina T."/>
            <person name="Hawkins T."/>
            <person name="Richardson P."/>
            <person name="Lucas S."/>
            <person name="Kohara Y."/>
            <person name="Levine M."/>
            <person name="Satoh N."/>
            <person name="Rokhsar D.S."/>
        </authorList>
    </citation>
    <scope>NUCLEOTIDE SEQUENCE [LARGE SCALE GENOMIC DNA]</scope>
</reference>
<protein>
    <recommendedName>
        <fullName evidence="6">SAM domain-containing protein</fullName>
    </recommendedName>
</protein>
<dbReference type="SUPFAM" id="SSF47769">
    <property type="entry name" value="SAM/Pointed domain"/>
    <property type="match status" value="1"/>
</dbReference>
<dbReference type="PANTHER" id="PTHR24201">
    <property type="entry name" value="ANK_REP_REGION DOMAIN-CONTAINING PROTEIN"/>
    <property type="match status" value="1"/>
</dbReference>
<dbReference type="InterPro" id="IPR001660">
    <property type="entry name" value="SAM"/>
</dbReference>
<keyword evidence="1" id="KW-0677">Repeat</keyword>
<dbReference type="OMA" id="PHRKLCV"/>
<dbReference type="PROSITE" id="PS50297">
    <property type="entry name" value="ANK_REP_REGION"/>
    <property type="match status" value="1"/>
</dbReference>